<accession>A0A6N9TKW7</accession>
<evidence type="ECO:0000256" key="2">
    <source>
        <dbReference type="ARBA" id="ARBA00023136"/>
    </source>
</evidence>
<proteinExistence type="predicted"/>
<dbReference type="PANTHER" id="PTHR35535">
    <property type="entry name" value="HEAT SHOCK PROTEIN HSLJ"/>
    <property type="match status" value="1"/>
</dbReference>
<dbReference type="InterPro" id="IPR053147">
    <property type="entry name" value="Hsp_HslJ-like"/>
</dbReference>
<dbReference type="AlphaFoldDB" id="A0A6N9TKW7"/>
<evidence type="ECO:0000256" key="6">
    <source>
        <dbReference type="SAM" id="SignalP"/>
    </source>
</evidence>
<feature type="chain" id="PRO_5026726391" evidence="6">
    <location>
        <begin position="22"/>
        <end position="254"/>
    </location>
</feature>
<evidence type="ECO:0000313" key="9">
    <source>
        <dbReference type="EMBL" id="NDW17132.1"/>
    </source>
</evidence>
<keyword evidence="10" id="KW-1185">Reference proteome</keyword>
<evidence type="ECO:0000256" key="1">
    <source>
        <dbReference type="ARBA" id="ARBA00022729"/>
    </source>
</evidence>
<dbReference type="InterPro" id="IPR038670">
    <property type="entry name" value="HslJ-like_sf"/>
</dbReference>
<name>A0A6N9TKW7_9ALTE</name>
<reference evidence="9 10" key="1">
    <citation type="submission" date="2020-01" db="EMBL/GenBank/DDBJ databases">
        <title>Genomes of bacteria type strains.</title>
        <authorList>
            <person name="Chen J."/>
            <person name="Zhu S."/>
            <person name="Yang J."/>
        </authorList>
    </citation>
    <scope>NUCLEOTIDE SEQUENCE [LARGE SCALE GENOMIC DNA]</scope>
    <source>
        <strain evidence="9 10">LMG 24078</strain>
    </source>
</reference>
<comment type="caution">
    <text evidence="9">The sequence shown here is derived from an EMBL/GenBank/DDBJ whole genome shotgun (WGS) entry which is preliminary data.</text>
</comment>
<evidence type="ECO:0000256" key="4">
    <source>
        <dbReference type="ARBA" id="ARBA00023288"/>
    </source>
</evidence>
<evidence type="ECO:0000259" key="8">
    <source>
        <dbReference type="Pfam" id="PF09864"/>
    </source>
</evidence>
<dbReference type="Gene3D" id="2.40.128.200">
    <property type="match status" value="1"/>
</dbReference>
<evidence type="ECO:0000256" key="3">
    <source>
        <dbReference type="ARBA" id="ARBA00023139"/>
    </source>
</evidence>
<dbReference type="Pfam" id="PF03724">
    <property type="entry name" value="META"/>
    <property type="match status" value="1"/>
</dbReference>
<dbReference type="PANTHER" id="PTHR35535:SF1">
    <property type="entry name" value="HEAT SHOCK PROTEIN HSLJ"/>
    <property type="match status" value="1"/>
</dbReference>
<gene>
    <name evidence="9" type="ORF">GTQ48_16575</name>
</gene>
<feature type="signal peptide" evidence="6">
    <location>
        <begin position="1"/>
        <end position="21"/>
    </location>
</feature>
<feature type="compositionally biased region" description="Basic and acidic residues" evidence="5">
    <location>
        <begin position="212"/>
        <end position="223"/>
    </location>
</feature>
<organism evidence="9 10">
    <name type="scientific">Alteromonas genovensis</name>
    <dbReference type="NCBI Taxonomy" id="471225"/>
    <lineage>
        <taxon>Bacteria</taxon>
        <taxon>Pseudomonadati</taxon>
        <taxon>Pseudomonadota</taxon>
        <taxon>Gammaproteobacteria</taxon>
        <taxon>Alteromonadales</taxon>
        <taxon>Alteromonadaceae</taxon>
        <taxon>Alteromonas/Salinimonas group</taxon>
        <taxon>Alteromonas</taxon>
    </lineage>
</organism>
<evidence type="ECO:0000313" key="10">
    <source>
        <dbReference type="Proteomes" id="UP000471381"/>
    </source>
</evidence>
<dbReference type="SUPFAM" id="SSF141488">
    <property type="entry name" value="YdhA-like"/>
    <property type="match status" value="1"/>
</dbReference>
<dbReference type="InterPro" id="IPR018660">
    <property type="entry name" value="MliC"/>
</dbReference>
<feature type="domain" description="DUF306" evidence="7">
    <location>
        <begin position="37"/>
        <end position="124"/>
    </location>
</feature>
<dbReference type="Proteomes" id="UP000471381">
    <property type="component" value="Unassembled WGS sequence"/>
</dbReference>
<dbReference type="EMBL" id="JAAAWO010000016">
    <property type="protein sequence ID" value="NDW17132.1"/>
    <property type="molecule type" value="Genomic_DNA"/>
</dbReference>
<protein>
    <submittedName>
        <fullName evidence="9">META domain-containing protein</fullName>
    </submittedName>
</protein>
<sequence>MMCKFWLLAVFALCFSGCATNFSSSSPKQEGSALELDGNWLIENINGAGVIDKSHLTAMISGNTISGRAGCNNFTGQISRTIDKISIRKLALTRKMCSPALMAQEQRLIGALESANKLEISKDKPWVWFLSKNQTTSLKLVKINDGNITKPAASNNTLRAVDLNTKNKQDDKSSEHHVFHCATLGRIEMRFLGPETILLTLPEESVILQRDRSASGARYKSESNSENDSESFSFWNKGHEATLLLKNTTYSCTH</sequence>
<evidence type="ECO:0000256" key="5">
    <source>
        <dbReference type="SAM" id="MobiDB-lite"/>
    </source>
</evidence>
<evidence type="ECO:0000259" key="7">
    <source>
        <dbReference type="Pfam" id="PF03724"/>
    </source>
</evidence>
<dbReference type="InterPro" id="IPR005184">
    <property type="entry name" value="DUF306_Meta_HslJ"/>
</dbReference>
<keyword evidence="1 6" id="KW-0732">Signal</keyword>
<keyword evidence="2" id="KW-0472">Membrane</keyword>
<dbReference type="Gene3D" id="2.40.128.270">
    <property type="match status" value="1"/>
</dbReference>
<keyword evidence="4" id="KW-0449">Lipoprotein</keyword>
<dbReference type="Pfam" id="PF09864">
    <property type="entry name" value="MliC"/>
    <property type="match status" value="1"/>
</dbReference>
<feature type="region of interest" description="Disordered" evidence="5">
    <location>
        <begin position="212"/>
        <end position="232"/>
    </location>
</feature>
<keyword evidence="3" id="KW-0564">Palmitate</keyword>
<dbReference type="InterPro" id="IPR036328">
    <property type="entry name" value="MliC_sf"/>
</dbReference>
<feature type="domain" description="C-type lysozyme inhibitor" evidence="8">
    <location>
        <begin position="179"/>
        <end position="246"/>
    </location>
</feature>